<dbReference type="PANTHER" id="PTHR21180">
    <property type="entry name" value="ENDONUCLEASE/EXONUCLEASE/PHOSPHATASE FAMILY DOMAIN-CONTAINING PROTEIN 1"/>
    <property type="match status" value="1"/>
</dbReference>
<keyword evidence="1" id="KW-0812">Transmembrane</keyword>
<dbReference type="InterPro" id="IPR051675">
    <property type="entry name" value="Endo/Exo/Phosphatase_dom_1"/>
</dbReference>
<name>A0A1H8HX78_9FLAO</name>
<evidence type="ECO:0000313" key="3">
    <source>
        <dbReference type="Proteomes" id="UP000198657"/>
    </source>
</evidence>
<dbReference type="EMBL" id="FODN01000001">
    <property type="protein sequence ID" value="SEN60793.1"/>
    <property type="molecule type" value="Genomic_DNA"/>
</dbReference>
<dbReference type="STRING" id="604089.SAMN04487942_0357"/>
<accession>A0A1H8HX78</accession>
<dbReference type="RefSeq" id="WP_091164798.1">
    <property type="nucleotide sequence ID" value="NZ_CBCSFM010000001.1"/>
</dbReference>
<keyword evidence="1" id="KW-0472">Membrane</keyword>
<dbReference type="GO" id="GO:0015628">
    <property type="term" value="P:protein secretion by the type II secretion system"/>
    <property type="evidence" value="ECO:0007669"/>
    <property type="project" value="TreeGrafter"/>
</dbReference>
<feature type="transmembrane region" description="Helical" evidence="1">
    <location>
        <begin position="20"/>
        <end position="37"/>
    </location>
</feature>
<organism evidence="2 3">
    <name type="scientific">Flavobacterium sinopsychrotolerans</name>
    <dbReference type="NCBI Taxonomy" id="604089"/>
    <lineage>
        <taxon>Bacteria</taxon>
        <taxon>Pseudomonadati</taxon>
        <taxon>Bacteroidota</taxon>
        <taxon>Flavobacteriia</taxon>
        <taxon>Flavobacteriales</taxon>
        <taxon>Flavobacteriaceae</taxon>
        <taxon>Flavobacterium</taxon>
    </lineage>
</organism>
<dbReference type="Gene3D" id="1.10.150.280">
    <property type="entry name" value="AF1531-like domain"/>
    <property type="match status" value="2"/>
</dbReference>
<keyword evidence="1" id="KW-1133">Transmembrane helix</keyword>
<dbReference type="PANTHER" id="PTHR21180:SF32">
    <property type="entry name" value="ENDONUCLEASE_EXONUCLEASE_PHOSPHATASE FAMILY DOMAIN-CONTAINING PROTEIN 1"/>
    <property type="match status" value="1"/>
</dbReference>
<keyword evidence="3" id="KW-1185">Reference proteome</keyword>
<evidence type="ECO:0000313" key="2">
    <source>
        <dbReference type="EMBL" id="SEN60793.1"/>
    </source>
</evidence>
<proteinExistence type="predicted"/>
<sequence>MSFKTIPTYFKFTKEQRTGIFFLFLIIVILQLVYFFVDFSTVSKEYPEKQKWLSLQSEMDSLKMDSKNSKPKIYLFNPNFISDYKGYKLGMSVQEIDRLLAFRKENKYVNSAKEFQNVTRVSDSLLNVMAPYFKFPDWVNNKKQNAKFKEYTSYQNQAFAKKEKIVFIDINEATKEDLVKIYGIGDAISSRILKQKELLGGFVSMEQMKEVWGLSPEVIENLNAHFKVLALPRFKKIEINNVSLKELSKFHYFRYSLAKEIVTYRSMNGNIKNVEDLTKIKGFPVDKANLIGLYLDFN</sequence>
<protein>
    <submittedName>
        <fullName evidence="2">DNA uptake protein ComE</fullName>
    </submittedName>
</protein>
<dbReference type="Pfam" id="PF12836">
    <property type="entry name" value="HHH_3"/>
    <property type="match status" value="2"/>
</dbReference>
<dbReference type="AlphaFoldDB" id="A0A1H8HX78"/>
<reference evidence="3" key="1">
    <citation type="submission" date="2016-10" db="EMBL/GenBank/DDBJ databases">
        <authorList>
            <person name="Varghese N."/>
            <person name="Submissions S."/>
        </authorList>
    </citation>
    <scope>NUCLEOTIDE SEQUENCE [LARGE SCALE GENOMIC DNA]</scope>
    <source>
        <strain evidence="3">CGMCC 1.8704</strain>
    </source>
</reference>
<dbReference type="Proteomes" id="UP000198657">
    <property type="component" value="Unassembled WGS sequence"/>
</dbReference>
<dbReference type="InterPro" id="IPR010994">
    <property type="entry name" value="RuvA_2-like"/>
</dbReference>
<evidence type="ECO:0000256" key="1">
    <source>
        <dbReference type="SAM" id="Phobius"/>
    </source>
</evidence>
<gene>
    <name evidence="2" type="ORF">SAMN04487942_0357</name>
</gene>
<dbReference type="OrthoDB" id="981124at2"/>
<dbReference type="SUPFAM" id="SSF47781">
    <property type="entry name" value="RuvA domain 2-like"/>
    <property type="match status" value="2"/>
</dbReference>
<dbReference type="GO" id="GO:0015627">
    <property type="term" value="C:type II protein secretion system complex"/>
    <property type="evidence" value="ECO:0007669"/>
    <property type="project" value="TreeGrafter"/>
</dbReference>